<reference evidence="1" key="1">
    <citation type="journal article" date="2016" name="Nat. Genet.">
        <title>A high-quality carrot genome assembly provides new insights into carotenoid accumulation and asterid genome evolution.</title>
        <authorList>
            <person name="Iorizzo M."/>
            <person name="Ellison S."/>
            <person name="Senalik D."/>
            <person name="Zeng P."/>
            <person name="Satapoomin P."/>
            <person name="Huang J."/>
            <person name="Bowman M."/>
            <person name="Iovene M."/>
            <person name="Sanseverino W."/>
            <person name="Cavagnaro P."/>
            <person name="Yildiz M."/>
            <person name="Macko-Podgorni A."/>
            <person name="Moranska E."/>
            <person name="Grzebelus E."/>
            <person name="Grzebelus D."/>
            <person name="Ashrafi H."/>
            <person name="Zheng Z."/>
            <person name="Cheng S."/>
            <person name="Spooner D."/>
            <person name="Van Deynze A."/>
            <person name="Simon P."/>
        </authorList>
    </citation>
    <scope>NUCLEOTIDE SEQUENCE [LARGE SCALE GENOMIC DNA]</scope>
    <source>
        <tissue evidence="1">Leaf</tissue>
    </source>
</reference>
<sequence length="67" mass="7969">MMCNLPTDFLQTCRGSTNLAIHRKLAKFIDNRSLWLECEFLKWLAKFFIFGMTTHLLAKRSSWLEML</sequence>
<gene>
    <name evidence="1" type="ORF">DCAR_031913</name>
</gene>
<accession>A0A164TKM0</accession>
<organism evidence="1">
    <name type="scientific">Daucus carota subsp. sativus</name>
    <name type="common">Carrot</name>
    <dbReference type="NCBI Taxonomy" id="79200"/>
    <lineage>
        <taxon>Eukaryota</taxon>
        <taxon>Viridiplantae</taxon>
        <taxon>Streptophyta</taxon>
        <taxon>Embryophyta</taxon>
        <taxon>Tracheophyta</taxon>
        <taxon>Spermatophyta</taxon>
        <taxon>Magnoliopsida</taxon>
        <taxon>eudicotyledons</taxon>
        <taxon>Gunneridae</taxon>
        <taxon>Pentapetalae</taxon>
        <taxon>asterids</taxon>
        <taxon>campanulids</taxon>
        <taxon>Apiales</taxon>
        <taxon>Apiaceae</taxon>
        <taxon>Apioideae</taxon>
        <taxon>Scandiceae</taxon>
        <taxon>Daucinae</taxon>
        <taxon>Daucus</taxon>
        <taxon>Daucus sect. Daucus</taxon>
    </lineage>
</organism>
<dbReference type="EMBL" id="LNRQ01000007">
    <property type="protein sequence ID" value="KZM87654.1"/>
    <property type="molecule type" value="Genomic_DNA"/>
</dbReference>
<dbReference type="Gramene" id="KZM87654">
    <property type="protein sequence ID" value="KZM87654"/>
    <property type="gene ID" value="DCAR_031913"/>
</dbReference>
<dbReference type="AlphaFoldDB" id="A0A164TKM0"/>
<comment type="caution">
    <text evidence="1">The sequence shown here is derived from an EMBL/GenBank/DDBJ whole genome shotgun (WGS) entry which is preliminary data.</text>
</comment>
<protein>
    <submittedName>
        <fullName evidence="1">Uncharacterized protein</fullName>
    </submittedName>
</protein>
<evidence type="ECO:0000313" key="1">
    <source>
        <dbReference type="EMBL" id="KZM87654.1"/>
    </source>
</evidence>
<proteinExistence type="predicted"/>
<name>A0A164TKM0_DAUCS</name>